<feature type="compositionally biased region" description="Polar residues" evidence="12">
    <location>
        <begin position="33"/>
        <end position="43"/>
    </location>
</feature>
<comment type="cofactor">
    <cofactor evidence="1 11">
        <name>Mn(2+)</name>
        <dbReference type="ChEBI" id="CHEBI:29035"/>
    </cofactor>
</comment>
<evidence type="ECO:0000313" key="15">
    <source>
        <dbReference type="Proteomes" id="UP000037510"/>
    </source>
</evidence>
<comment type="caution">
    <text evidence="14">The sequence shown here is derived from an EMBL/GenBank/DDBJ whole genome shotgun (WGS) entry which is preliminary data.</text>
</comment>
<dbReference type="InterPro" id="IPR037227">
    <property type="entry name" value="EndoU-like"/>
</dbReference>
<dbReference type="GO" id="GO:0046872">
    <property type="term" value="F:metal ion binding"/>
    <property type="evidence" value="ECO:0007669"/>
    <property type="project" value="UniProtKB-UniRule"/>
</dbReference>
<feature type="compositionally biased region" description="Polar residues" evidence="12">
    <location>
        <begin position="1"/>
        <end position="16"/>
    </location>
</feature>
<dbReference type="AlphaFoldDB" id="A0A0L7K4E9"/>
<evidence type="ECO:0000256" key="4">
    <source>
        <dbReference type="ARBA" id="ARBA00022722"/>
    </source>
</evidence>
<evidence type="ECO:0000256" key="11">
    <source>
        <dbReference type="RuleBase" id="RU367085"/>
    </source>
</evidence>
<dbReference type="GO" id="GO:0016829">
    <property type="term" value="F:lyase activity"/>
    <property type="evidence" value="ECO:0007669"/>
    <property type="project" value="UniProtKB-KW"/>
</dbReference>
<feature type="region of interest" description="Disordered" evidence="12">
    <location>
        <begin position="84"/>
        <end position="115"/>
    </location>
</feature>
<organism evidence="14 15">
    <name type="scientific">Operophtera brumata</name>
    <name type="common">Winter moth</name>
    <name type="synonym">Phalaena brumata</name>
    <dbReference type="NCBI Taxonomy" id="104452"/>
    <lineage>
        <taxon>Eukaryota</taxon>
        <taxon>Metazoa</taxon>
        <taxon>Ecdysozoa</taxon>
        <taxon>Arthropoda</taxon>
        <taxon>Hexapoda</taxon>
        <taxon>Insecta</taxon>
        <taxon>Pterygota</taxon>
        <taxon>Neoptera</taxon>
        <taxon>Endopterygota</taxon>
        <taxon>Lepidoptera</taxon>
        <taxon>Glossata</taxon>
        <taxon>Ditrysia</taxon>
        <taxon>Geometroidea</taxon>
        <taxon>Geometridae</taxon>
        <taxon>Larentiinae</taxon>
        <taxon>Operophtera</taxon>
    </lineage>
</organism>
<dbReference type="PANTHER" id="PTHR12439">
    <property type="entry name" value="PLACENTAL PROTEIN 11-RELATED"/>
    <property type="match status" value="1"/>
</dbReference>
<dbReference type="GO" id="GO:0004521">
    <property type="term" value="F:RNA endonuclease activity"/>
    <property type="evidence" value="ECO:0007669"/>
    <property type="project" value="UniProtKB-UniRule"/>
</dbReference>
<keyword evidence="4 11" id="KW-0540">Nuclease</keyword>
<name>A0A0L7K4E9_OPEBR</name>
<evidence type="ECO:0000256" key="6">
    <source>
        <dbReference type="ARBA" id="ARBA00022759"/>
    </source>
</evidence>
<sequence>LEYNKQRYNPSASTDFLQHEGGEFGLRNDPLKAQTSQNANQNSGKRDYVSQFPALRTPTTAKTPTIGTTVNKHNSGKRDYVAPQFPQLPSHTTPKLPTTVTLSTRNPQSPNGRRDYVAPQYTTVKPVQGNNQHSTGKVKDLVNFYDIQNNGQTTLQKVPSYSSILQGSTNKNTQGSTSTTSFTKTTPSPSVPPSPTKPMSFSDILTGSKAPSTPSTTPKPSTRVPVNTPTTRPVLPSSIVNKNQNTPAISSGPATDLELQTLSEELLRKDVNNAAKYVTVNYQEKTTSHSQDDRAPGPLLTISPEAWNIPTIQKFVPLLDNYERDTLVNEYVTPLERNEENDFMDAIMSTSVIRHLMNFLKAKGIVTPDPRQQRDFLKQLWFSLYSRGKGKIGSS</sequence>
<feature type="region of interest" description="Disordered" evidence="12">
    <location>
        <begin position="165"/>
        <end position="253"/>
    </location>
</feature>
<feature type="compositionally biased region" description="Low complexity" evidence="12">
    <location>
        <begin position="208"/>
        <end position="234"/>
    </location>
</feature>
<evidence type="ECO:0000256" key="1">
    <source>
        <dbReference type="ARBA" id="ARBA00001936"/>
    </source>
</evidence>
<dbReference type="CDD" id="cd21159">
    <property type="entry name" value="XendoU"/>
    <property type="match status" value="1"/>
</dbReference>
<gene>
    <name evidence="14" type="ORF">OBRU01_26051</name>
</gene>
<keyword evidence="6 11" id="KW-0255">Endonuclease</keyword>
<comment type="similarity">
    <text evidence="2 11">Belongs to the ENDOU family.</text>
</comment>
<keyword evidence="7 11" id="KW-0378">Hydrolase</keyword>
<dbReference type="PROSITE" id="PS51959">
    <property type="entry name" value="ENDOU"/>
    <property type="match status" value="1"/>
</dbReference>
<dbReference type="InterPro" id="IPR018998">
    <property type="entry name" value="EndoU_C"/>
</dbReference>
<reference evidence="14 15" key="1">
    <citation type="journal article" date="2015" name="Genome Biol. Evol.">
        <title>The genome of winter moth (Operophtera brumata) provides a genomic perspective on sexual dimorphism and phenology.</title>
        <authorList>
            <person name="Derks M.F."/>
            <person name="Smit S."/>
            <person name="Salis L."/>
            <person name="Schijlen E."/>
            <person name="Bossers A."/>
            <person name="Mateman C."/>
            <person name="Pijl A.S."/>
            <person name="de Ridder D."/>
            <person name="Groenen M.A."/>
            <person name="Visser M.E."/>
            <person name="Megens H.J."/>
        </authorList>
    </citation>
    <scope>NUCLEOTIDE SEQUENCE [LARGE SCALE GENOMIC DNA]</scope>
    <source>
        <strain evidence="14">WM2013NL</strain>
        <tissue evidence="14">Head and thorax</tissue>
    </source>
</reference>
<dbReference type="SUPFAM" id="SSF142877">
    <property type="entry name" value="EndoU-like"/>
    <property type="match status" value="1"/>
</dbReference>
<evidence type="ECO:0000256" key="8">
    <source>
        <dbReference type="ARBA" id="ARBA00022884"/>
    </source>
</evidence>
<dbReference type="Pfam" id="PF09412">
    <property type="entry name" value="XendoU"/>
    <property type="match status" value="1"/>
</dbReference>
<evidence type="ECO:0000256" key="10">
    <source>
        <dbReference type="ARBA" id="ARBA00023239"/>
    </source>
</evidence>
<keyword evidence="10" id="KW-0456">Lyase</keyword>
<dbReference type="Proteomes" id="UP000037510">
    <property type="component" value="Unassembled WGS sequence"/>
</dbReference>
<feature type="non-terminal residue" evidence="14">
    <location>
        <position position="395"/>
    </location>
</feature>
<feature type="compositionally biased region" description="Polar residues" evidence="12">
    <location>
        <begin position="87"/>
        <end position="111"/>
    </location>
</feature>
<feature type="domain" description="EndoU" evidence="13">
    <location>
        <begin position="255"/>
        <end position="395"/>
    </location>
</feature>
<evidence type="ECO:0000313" key="14">
    <source>
        <dbReference type="EMBL" id="KOB52352.1"/>
    </source>
</evidence>
<comment type="subunit">
    <text evidence="3 11">Monomer.</text>
</comment>
<feature type="region of interest" description="Disordered" evidence="12">
    <location>
        <begin position="1"/>
        <end position="64"/>
    </location>
</feature>
<dbReference type="PANTHER" id="PTHR12439:SF42">
    <property type="entry name" value="ENDORIBONUCLEASE-RELATED"/>
    <property type="match status" value="1"/>
</dbReference>
<dbReference type="GO" id="GO:0003723">
    <property type="term" value="F:RNA binding"/>
    <property type="evidence" value="ECO:0007669"/>
    <property type="project" value="UniProtKB-UniRule"/>
</dbReference>
<evidence type="ECO:0000256" key="3">
    <source>
        <dbReference type="ARBA" id="ARBA00011245"/>
    </source>
</evidence>
<dbReference type="GO" id="GO:0016787">
    <property type="term" value="F:hydrolase activity"/>
    <property type="evidence" value="ECO:0007669"/>
    <property type="project" value="UniProtKB-KW"/>
</dbReference>
<protein>
    <submittedName>
        <fullName evidence="14">Poly(U)-specific endoribonuclease-like protein</fullName>
    </submittedName>
</protein>
<feature type="compositionally biased region" description="Polar residues" evidence="12">
    <location>
        <begin position="238"/>
        <end position="253"/>
    </location>
</feature>
<keyword evidence="9 11" id="KW-0464">Manganese</keyword>
<evidence type="ECO:0000259" key="13">
    <source>
        <dbReference type="PROSITE" id="PS51959"/>
    </source>
</evidence>
<evidence type="ECO:0000256" key="12">
    <source>
        <dbReference type="SAM" id="MobiDB-lite"/>
    </source>
</evidence>
<feature type="compositionally biased region" description="Low complexity" evidence="12">
    <location>
        <begin position="176"/>
        <end position="188"/>
    </location>
</feature>
<evidence type="ECO:0000256" key="7">
    <source>
        <dbReference type="ARBA" id="ARBA00022801"/>
    </source>
</evidence>
<dbReference type="InterPro" id="IPR039787">
    <property type="entry name" value="ENDOU"/>
</dbReference>
<evidence type="ECO:0000256" key="2">
    <source>
        <dbReference type="ARBA" id="ARBA00010168"/>
    </source>
</evidence>
<keyword evidence="15" id="KW-1185">Reference proteome</keyword>
<feature type="non-terminal residue" evidence="14">
    <location>
        <position position="1"/>
    </location>
</feature>
<keyword evidence="8 11" id="KW-0694">RNA-binding</keyword>
<proteinExistence type="inferred from homology"/>
<keyword evidence="5 11" id="KW-0479">Metal-binding</keyword>
<evidence type="ECO:0000256" key="5">
    <source>
        <dbReference type="ARBA" id="ARBA00022723"/>
    </source>
</evidence>
<dbReference type="EMBL" id="JTDY01011991">
    <property type="protein sequence ID" value="KOB52352.1"/>
    <property type="molecule type" value="Genomic_DNA"/>
</dbReference>
<feature type="compositionally biased region" description="Polar residues" evidence="12">
    <location>
        <begin position="165"/>
        <end position="175"/>
    </location>
</feature>
<evidence type="ECO:0000256" key="9">
    <source>
        <dbReference type="ARBA" id="ARBA00023211"/>
    </source>
</evidence>
<accession>A0A0L7K4E9</accession>